<feature type="chain" id="PRO_5027063941" evidence="1">
    <location>
        <begin position="27"/>
        <end position="62"/>
    </location>
</feature>
<dbReference type="AlphaFoldDB" id="A0A6M7UKE7"/>
<keyword evidence="3" id="KW-1185">Reference proteome</keyword>
<gene>
    <name evidence="2" type="ORF">EB233_21445</name>
</gene>
<evidence type="ECO:0000256" key="1">
    <source>
        <dbReference type="SAM" id="SignalP"/>
    </source>
</evidence>
<proteinExistence type="predicted"/>
<evidence type="ECO:0000313" key="2">
    <source>
        <dbReference type="EMBL" id="QKC77741.1"/>
    </source>
</evidence>
<feature type="signal peptide" evidence="1">
    <location>
        <begin position="1"/>
        <end position="26"/>
    </location>
</feature>
<dbReference type="Proteomes" id="UP000503339">
    <property type="component" value="Chromosome"/>
</dbReference>
<keyword evidence="1" id="KW-0732">Signal</keyword>
<organism evidence="2 3">
    <name type="scientific">Mesorhizobium erdmanii</name>
    <dbReference type="NCBI Taxonomy" id="1777866"/>
    <lineage>
        <taxon>Bacteria</taxon>
        <taxon>Pseudomonadati</taxon>
        <taxon>Pseudomonadota</taxon>
        <taxon>Alphaproteobacteria</taxon>
        <taxon>Hyphomicrobiales</taxon>
        <taxon>Phyllobacteriaceae</taxon>
        <taxon>Mesorhizobium</taxon>
    </lineage>
</organism>
<accession>A0A6M7UKE7</accession>
<dbReference type="RefSeq" id="WP_027051624.1">
    <property type="nucleotide sequence ID" value="NZ_CP033361.1"/>
</dbReference>
<protein>
    <submittedName>
        <fullName evidence="2">Uncharacterized protein</fullName>
    </submittedName>
</protein>
<dbReference type="EMBL" id="CP033361">
    <property type="protein sequence ID" value="QKC77741.1"/>
    <property type="molecule type" value="Genomic_DNA"/>
</dbReference>
<evidence type="ECO:0000313" key="3">
    <source>
        <dbReference type="Proteomes" id="UP000503339"/>
    </source>
</evidence>
<name>A0A6M7UKE7_9HYPH</name>
<dbReference type="KEGG" id="merd:EB233_21445"/>
<sequence>MKTAALLLVALLAGSTVLVSPELAVAGAKKDCHWQTVTRRVWRNGRVHNVTTKVKRCFHHHQ</sequence>
<reference evidence="2 3" key="1">
    <citation type="submission" date="2018-10" db="EMBL/GenBank/DDBJ databases">
        <authorList>
            <person name="Perry B.J."/>
            <person name="Sullivan J.T."/>
            <person name="Murphy R.J.T."/>
            <person name="Ramsay J.P."/>
            <person name="Ronson C.W."/>
        </authorList>
    </citation>
    <scope>NUCLEOTIDE SEQUENCE [LARGE SCALE GENOMIC DNA]</scope>
    <source>
        <strain evidence="2 3">NZP2014</strain>
    </source>
</reference>